<evidence type="ECO:0000313" key="3">
    <source>
        <dbReference type="Proteomes" id="UP000694411"/>
    </source>
</evidence>
<reference evidence="2" key="3">
    <citation type="submission" date="2025-09" db="UniProtKB">
        <authorList>
            <consortium name="Ensembl"/>
        </authorList>
    </citation>
    <scope>IDENTIFICATION</scope>
</reference>
<name>A0A8D2G289_THEGE</name>
<dbReference type="AlphaFoldDB" id="A0A8D2G289"/>
<reference evidence="2" key="1">
    <citation type="submission" date="2018-05" db="EMBL/GenBank/DDBJ databases">
        <title>Whole genome of Theropithecus gelada.</title>
        <authorList>
            <person name="Chiou K.L."/>
            <person name="Snyder-Mackler N."/>
        </authorList>
    </citation>
    <scope>NUCLEOTIDE SEQUENCE [LARGE SCALE GENOMIC DNA]</scope>
</reference>
<evidence type="ECO:0000313" key="2">
    <source>
        <dbReference type="Ensembl" id="ENSTGEP00000027835.1"/>
    </source>
</evidence>
<accession>A0A8D2G289</accession>
<keyword evidence="3" id="KW-1185">Reference proteome</keyword>
<sequence length="124" mass="13438">MPSCSVQVCPVQALTLVPCMFTFWVGLCLSAGKLTFAGLNRVSSYAFCPFPAPGRGVSRNPKHTGTERSGRRPGSESEDSGPPTIDGSVSLEQGCFTTRCLSRLPFQHSEEHPDPWAEAVHSWL</sequence>
<feature type="compositionally biased region" description="Basic and acidic residues" evidence="1">
    <location>
        <begin position="64"/>
        <end position="75"/>
    </location>
</feature>
<feature type="region of interest" description="Disordered" evidence="1">
    <location>
        <begin position="51"/>
        <end position="90"/>
    </location>
</feature>
<reference evidence="2" key="2">
    <citation type="submission" date="2025-08" db="UniProtKB">
        <authorList>
            <consortium name="Ensembl"/>
        </authorList>
    </citation>
    <scope>IDENTIFICATION</scope>
</reference>
<proteinExistence type="predicted"/>
<organism evidence="2 3">
    <name type="scientific">Theropithecus gelada</name>
    <name type="common">Gelada baboon</name>
    <dbReference type="NCBI Taxonomy" id="9565"/>
    <lineage>
        <taxon>Eukaryota</taxon>
        <taxon>Metazoa</taxon>
        <taxon>Chordata</taxon>
        <taxon>Craniata</taxon>
        <taxon>Vertebrata</taxon>
        <taxon>Euteleostomi</taxon>
        <taxon>Mammalia</taxon>
        <taxon>Eutheria</taxon>
        <taxon>Euarchontoglires</taxon>
        <taxon>Primates</taxon>
        <taxon>Haplorrhini</taxon>
        <taxon>Catarrhini</taxon>
        <taxon>Cercopithecidae</taxon>
        <taxon>Cercopithecinae</taxon>
        <taxon>Theropithecus</taxon>
    </lineage>
</organism>
<evidence type="ECO:0000256" key="1">
    <source>
        <dbReference type="SAM" id="MobiDB-lite"/>
    </source>
</evidence>
<dbReference type="Proteomes" id="UP000694411">
    <property type="component" value="Chromosome 3"/>
</dbReference>
<dbReference type="Ensembl" id="ENSTGET00000033163.1">
    <property type="protein sequence ID" value="ENSTGEP00000027835.1"/>
    <property type="gene ID" value="ENSTGEG00000022424.1"/>
</dbReference>
<protein>
    <submittedName>
        <fullName evidence="2">Uncharacterized protein</fullName>
    </submittedName>
</protein>